<organism evidence="10 11">
    <name type="scientific">Syntrophomonas wolfei subsp. wolfei (strain DSM 2245B / Goettingen)</name>
    <dbReference type="NCBI Taxonomy" id="335541"/>
    <lineage>
        <taxon>Bacteria</taxon>
        <taxon>Bacillati</taxon>
        <taxon>Bacillota</taxon>
        <taxon>Clostridia</taxon>
        <taxon>Eubacteriales</taxon>
        <taxon>Syntrophomonadaceae</taxon>
        <taxon>Syntrophomonas</taxon>
    </lineage>
</organism>
<dbReference type="Gene3D" id="3.40.50.300">
    <property type="entry name" value="P-loop containing nucleotide triphosphate hydrolases"/>
    <property type="match status" value="1"/>
</dbReference>
<dbReference type="PROSITE" id="PS50893">
    <property type="entry name" value="ABC_TRANSPORTER_2"/>
    <property type="match status" value="1"/>
</dbReference>
<comment type="subcellular location">
    <subcellularLocation>
        <location evidence="1">Cell membrane</location>
        <topology evidence="1">Peripheral membrane protein</topology>
    </subcellularLocation>
</comment>
<keyword evidence="11" id="KW-1185">Reference proteome</keyword>
<dbReference type="InterPro" id="IPR027417">
    <property type="entry name" value="P-loop_NTPase"/>
</dbReference>
<dbReference type="eggNOG" id="COG1122">
    <property type="taxonomic scope" value="Bacteria"/>
</dbReference>
<dbReference type="GO" id="GO:0016887">
    <property type="term" value="F:ATP hydrolysis activity"/>
    <property type="evidence" value="ECO:0007669"/>
    <property type="project" value="InterPro"/>
</dbReference>
<dbReference type="InterPro" id="IPR003593">
    <property type="entry name" value="AAA+_ATPase"/>
</dbReference>
<dbReference type="KEGG" id="swo:Swol_1948"/>
<name>Q0AVK9_SYNWW</name>
<dbReference type="PANTHER" id="PTHR43553:SF27">
    <property type="entry name" value="ENERGY-COUPLING FACTOR TRANSPORTER ATP-BINDING PROTEIN ECFA2"/>
    <property type="match status" value="1"/>
</dbReference>
<dbReference type="InterPro" id="IPR015856">
    <property type="entry name" value="ABC_transpr_CbiO/EcfA_su"/>
</dbReference>
<evidence type="ECO:0000313" key="10">
    <source>
        <dbReference type="EMBL" id="ABI69245.1"/>
    </source>
</evidence>
<dbReference type="RefSeq" id="WP_011641338.1">
    <property type="nucleotide sequence ID" value="NC_008346.1"/>
</dbReference>
<sequence length="289" mass="32364">MPVIETKELTHIYLTGTPYEKKALNQVSLSINKGELFGIIGANGSGKSTLIQHFNGLLTPSYGTVRVYGEDTSNRSYRNKLWKKVGLMFQFPEQQLFASTVFDELAFGLKNMGLEGREIENRVEEALLQVGLNPKEVIKVPPLGLSGGARRQVALACILAMRPTILVLDEPTAGVDPSASEHILKAIKKIQREQQATVVMVSHYVNDLIFLADKLAFLKEGRLLSYGDKKTVFRDMALWDMNNLILPEHLKLMHHLAAYGLPVNTEILTLEEAATEISRVMEEWARCER</sequence>
<evidence type="ECO:0000256" key="3">
    <source>
        <dbReference type="ARBA" id="ARBA00022448"/>
    </source>
</evidence>
<evidence type="ECO:0000259" key="9">
    <source>
        <dbReference type="PROSITE" id="PS50893"/>
    </source>
</evidence>
<keyword evidence="3" id="KW-0813">Transport</keyword>
<dbReference type="GO" id="GO:0042626">
    <property type="term" value="F:ATPase-coupled transmembrane transporter activity"/>
    <property type="evidence" value="ECO:0007669"/>
    <property type="project" value="TreeGrafter"/>
</dbReference>
<keyword evidence="8" id="KW-0472">Membrane</keyword>
<evidence type="ECO:0000256" key="8">
    <source>
        <dbReference type="ARBA" id="ARBA00023136"/>
    </source>
</evidence>
<accession>Q0AVK9</accession>
<feature type="domain" description="ABC transporter" evidence="9">
    <location>
        <begin position="4"/>
        <end position="245"/>
    </location>
</feature>
<proteinExistence type="inferred from homology"/>
<dbReference type="AlphaFoldDB" id="Q0AVK9"/>
<dbReference type="GO" id="GO:0043190">
    <property type="term" value="C:ATP-binding cassette (ABC) transporter complex"/>
    <property type="evidence" value="ECO:0007669"/>
    <property type="project" value="TreeGrafter"/>
</dbReference>
<dbReference type="CDD" id="cd03225">
    <property type="entry name" value="ABC_cobalt_CbiO_domain1"/>
    <property type="match status" value="1"/>
</dbReference>
<keyword evidence="7" id="KW-1278">Translocase</keyword>
<evidence type="ECO:0000256" key="1">
    <source>
        <dbReference type="ARBA" id="ARBA00004202"/>
    </source>
</evidence>
<dbReference type="FunFam" id="3.40.50.300:FF:000224">
    <property type="entry name" value="Energy-coupling factor transporter ATP-binding protein EcfA"/>
    <property type="match status" value="1"/>
</dbReference>
<reference evidence="11" key="1">
    <citation type="journal article" date="2010" name="Environ. Microbiol.">
        <title>The genome of Syntrophomonas wolfei: new insights into syntrophic metabolism and biohydrogen production.</title>
        <authorList>
            <person name="Sieber J.R."/>
            <person name="Sims D.R."/>
            <person name="Han C."/>
            <person name="Kim E."/>
            <person name="Lykidis A."/>
            <person name="Lapidus A.L."/>
            <person name="McDonnald E."/>
            <person name="Rohlin L."/>
            <person name="Culley D.E."/>
            <person name="Gunsalus R."/>
            <person name="McInerney M.J."/>
        </authorList>
    </citation>
    <scope>NUCLEOTIDE SEQUENCE [LARGE SCALE GENOMIC DNA]</scope>
    <source>
        <strain evidence="11">DSM 2245B / Goettingen</strain>
    </source>
</reference>
<evidence type="ECO:0000313" key="11">
    <source>
        <dbReference type="Proteomes" id="UP000001968"/>
    </source>
</evidence>
<evidence type="ECO:0000256" key="4">
    <source>
        <dbReference type="ARBA" id="ARBA00022475"/>
    </source>
</evidence>
<dbReference type="Pfam" id="PF00005">
    <property type="entry name" value="ABC_tran"/>
    <property type="match status" value="1"/>
</dbReference>
<dbReference type="PANTHER" id="PTHR43553">
    <property type="entry name" value="HEAVY METAL TRANSPORTER"/>
    <property type="match status" value="1"/>
</dbReference>
<evidence type="ECO:0000256" key="7">
    <source>
        <dbReference type="ARBA" id="ARBA00022967"/>
    </source>
</evidence>
<evidence type="ECO:0000256" key="6">
    <source>
        <dbReference type="ARBA" id="ARBA00022840"/>
    </source>
</evidence>
<dbReference type="OrthoDB" id="9784332at2"/>
<dbReference type="SUPFAM" id="SSF52540">
    <property type="entry name" value="P-loop containing nucleoside triphosphate hydrolases"/>
    <property type="match status" value="1"/>
</dbReference>
<protein>
    <submittedName>
        <fullName evidence="10">ABC-type transporter, ATPase component (Cobalt transporters subfamily)</fullName>
    </submittedName>
</protein>
<dbReference type="STRING" id="335541.Swol_1948"/>
<keyword evidence="4" id="KW-1003">Cell membrane</keyword>
<dbReference type="SMART" id="SM00382">
    <property type="entry name" value="AAA"/>
    <property type="match status" value="1"/>
</dbReference>
<keyword evidence="6" id="KW-0067">ATP-binding</keyword>
<dbReference type="EMBL" id="CP000448">
    <property type="protein sequence ID" value="ABI69245.1"/>
    <property type="molecule type" value="Genomic_DNA"/>
</dbReference>
<evidence type="ECO:0000256" key="5">
    <source>
        <dbReference type="ARBA" id="ARBA00022741"/>
    </source>
</evidence>
<dbReference type="HOGENOM" id="CLU_000604_1_22_9"/>
<dbReference type="Proteomes" id="UP000001968">
    <property type="component" value="Chromosome"/>
</dbReference>
<comment type="similarity">
    <text evidence="2">Belongs to the ABC transporter superfamily.</text>
</comment>
<dbReference type="InterPro" id="IPR050095">
    <property type="entry name" value="ECF_ABC_transporter_ATP-bd"/>
</dbReference>
<keyword evidence="5" id="KW-0547">Nucleotide-binding</keyword>
<dbReference type="GO" id="GO:0005524">
    <property type="term" value="F:ATP binding"/>
    <property type="evidence" value="ECO:0007669"/>
    <property type="project" value="UniProtKB-KW"/>
</dbReference>
<dbReference type="InterPro" id="IPR003439">
    <property type="entry name" value="ABC_transporter-like_ATP-bd"/>
</dbReference>
<gene>
    <name evidence="10" type="ordered locus">Swol_1948</name>
</gene>
<evidence type="ECO:0000256" key="2">
    <source>
        <dbReference type="ARBA" id="ARBA00005417"/>
    </source>
</evidence>